<reference evidence="2 3" key="1">
    <citation type="journal article" date="2016" name="PLoS ONE">
        <title>Sequence Assembly of Yarrowia lipolytica Strain W29/CLIB89 Shows Transposable Element Diversity.</title>
        <authorList>
            <person name="Magnan C."/>
            <person name="Yu J."/>
            <person name="Chang I."/>
            <person name="Jahn E."/>
            <person name="Kanomata Y."/>
            <person name="Wu J."/>
            <person name="Zeller M."/>
            <person name="Oakes M."/>
            <person name="Baldi P."/>
            <person name="Sandmeyer S."/>
        </authorList>
    </citation>
    <scope>NUCLEOTIDE SEQUENCE [LARGE SCALE GENOMIC DNA]</scope>
    <source>
        <strain evidence="3">CLIB89(W29)</strain>
    </source>
</reference>
<evidence type="ECO:0000256" key="1">
    <source>
        <dbReference type="SAM" id="MobiDB-lite"/>
    </source>
</evidence>
<feature type="region of interest" description="Disordered" evidence="1">
    <location>
        <begin position="57"/>
        <end position="91"/>
    </location>
</feature>
<evidence type="ECO:0000313" key="3">
    <source>
        <dbReference type="Proteomes" id="UP000182444"/>
    </source>
</evidence>
<evidence type="ECO:0000313" key="2">
    <source>
        <dbReference type="EMBL" id="AOW01353.1"/>
    </source>
</evidence>
<dbReference type="AlphaFoldDB" id="A0A1D8N6U7"/>
<organism evidence="2 3">
    <name type="scientific">Yarrowia lipolytica</name>
    <name type="common">Candida lipolytica</name>
    <dbReference type="NCBI Taxonomy" id="4952"/>
    <lineage>
        <taxon>Eukaryota</taxon>
        <taxon>Fungi</taxon>
        <taxon>Dikarya</taxon>
        <taxon>Ascomycota</taxon>
        <taxon>Saccharomycotina</taxon>
        <taxon>Dipodascomycetes</taxon>
        <taxon>Dipodascales</taxon>
        <taxon>Dipodascales incertae sedis</taxon>
        <taxon>Yarrowia</taxon>
    </lineage>
</organism>
<feature type="compositionally biased region" description="Basic and acidic residues" evidence="1">
    <location>
        <begin position="75"/>
        <end position="85"/>
    </location>
</feature>
<proteinExistence type="predicted"/>
<dbReference type="Proteomes" id="UP000182444">
    <property type="component" value="Chromosome 1B"/>
</dbReference>
<name>A0A1D8N6U7_YARLL</name>
<dbReference type="EMBL" id="CP017554">
    <property type="protein sequence ID" value="AOW01353.1"/>
    <property type="molecule type" value="Genomic_DNA"/>
</dbReference>
<protein>
    <submittedName>
        <fullName evidence="2">Uncharacterized protein</fullName>
    </submittedName>
</protein>
<dbReference type="GeneID" id="94582673"/>
<accession>A0A1D8N6U7</accession>
<dbReference type="RefSeq" id="XP_068138118.1">
    <property type="nucleotide sequence ID" value="XM_068282017.1"/>
</dbReference>
<sequence>MYETIKSSLQYPTCIVVSVNSDNFRYPTCSIWNRRRSLCGPIRGTKPPHAPIRCPKCGNGGLGPVSNNQRPSYRRSRDSDGRKNSAEPSLEPSDLKSVLSALLLTLPSLLQLSTALYTSRETSIGGLHTPRLIPDPCCTPNLPDRSPKQALVPPLQTLTPTIF</sequence>
<dbReference type="VEuPathDB" id="FungiDB:YALI1_B09476g"/>
<gene>
    <name evidence="2" type="ORF">YALI1_B09476g</name>
</gene>